<gene>
    <name evidence="3" type="ORF">H9701_09935</name>
</gene>
<dbReference type="InterPro" id="IPR013693">
    <property type="entry name" value="SpoIID/LytB_N"/>
</dbReference>
<evidence type="ECO:0000259" key="2">
    <source>
        <dbReference type="Pfam" id="PF08486"/>
    </source>
</evidence>
<dbReference type="AlphaFoldDB" id="A0A9D2P0H4"/>
<dbReference type="EMBL" id="DWWJ01000188">
    <property type="protein sequence ID" value="HJC41852.1"/>
    <property type="molecule type" value="Genomic_DNA"/>
</dbReference>
<dbReference type="GO" id="GO:0030435">
    <property type="term" value="P:sporulation resulting in formation of a cellular spore"/>
    <property type="evidence" value="ECO:0007669"/>
    <property type="project" value="InterPro"/>
</dbReference>
<keyword evidence="1" id="KW-0732">Signal</keyword>
<organism evidence="3 4">
    <name type="scientific">Candidatus Intestinimonas pullistercoris</name>
    <dbReference type="NCBI Taxonomy" id="2838623"/>
    <lineage>
        <taxon>Bacteria</taxon>
        <taxon>Bacillati</taxon>
        <taxon>Bacillota</taxon>
        <taxon>Clostridia</taxon>
        <taxon>Eubacteriales</taxon>
        <taxon>Intestinimonas</taxon>
    </lineage>
</organism>
<dbReference type="GO" id="GO:0030288">
    <property type="term" value="C:outer membrane-bounded periplasmic space"/>
    <property type="evidence" value="ECO:0007669"/>
    <property type="project" value="TreeGrafter"/>
</dbReference>
<protein>
    <submittedName>
        <fullName evidence="3">SpoIID/LytB domain-containing protein</fullName>
    </submittedName>
</protein>
<proteinExistence type="predicted"/>
<comment type="caution">
    <text evidence="3">The sequence shown here is derived from an EMBL/GenBank/DDBJ whole genome shotgun (WGS) entry which is preliminary data.</text>
</comment>
<dbReference type="PANTHER" id="PTHR30032">
    <property type="entry name" value="N-ACETYLMURAMOYL-L-ALANINE AMIDASE-RELATED"/>
    <property type="match status" value="1"/>
</dbReference>
<evidence type="ECO:0000313" key="3">
    <source>
        <dbReference type="EMBL" id="HJC41852.1"/>
    </source>
</evidence>
<dbReference type="InterPro" id="IPR051922">
    <property type="entry name" value="Bact_Sporulation_Assoc"/>
</dbReference>
<sequence length="553" mass="58688">MGKFLIRSALVFLAVVTGLSGVASAVDASADAVLRVGLYYDSNALPGANLENSVGSGYRLGYYEEDLSFHELGRTSETQISMVKTQNVTLSDGNYVDGTGTVTVGCYHLQLPGTYASFQEALDTAETLSDGFPAWIDGSYYVRSGAYTTKEEAEAGKAALGLNDAEVVGTSGYAVSVVVTKTGEVLFQFDGGSALSLGVCPGLDDSVKTVTWFKGYRYYGGFQYVRDNGGNIEVINVVSLDDYVRGVLPYEMSNDWPLEALKAQAVCARTYAVTNTSGHRDFDVCASTHCQMYQGLNLSNERTDQAVDETAGEFVRYDGEPAITFYSASDGGATEDVRNIWNANADLPHLKGVVDPYEADVADGISQYHWSYTFTSSELTSKMNSSLSGKGYSFTGITDVYVSEYSETGNPASVTFVDRSGKTWSFGPETIRIALGLRSNRFDVTGGSGGAGYAVNDGSETLSSINGAYAVNGDGSITAISGTPYVITSSGTEQLSAPTASASSSAGSGSFTFAGSGYGHNVGMSQQGARAMALRGMDYIDILTFYFSDVEIW</sequence>
<feature type="signal peptide" evidence="1">
    <location>
        <begin position="1"/>
        <end position="25"/>
    </location>
</feature>
<evidence type="ECO:0000313" key="4">
    <source>
        <dbReference type="Proteomes" id="UP000823882"/>
    </source>
</evidence>
<dbReference type="PANTHER" id="PTHR30032:SF4">
    <property type="entry name" value="AMIDASE ENHANCER"/>
    <property type="match status" value="1"/>
</dbReference>
<dbReference type="Pfam" id="PF08486">
    <property type="entry name" value="SpoIID"/>
    <property type="match status" value="1"/>
</dbReference>
<name>A0A9D2P0H4_9FIRM</name>
<reference evidence="3" key="2">
    <citation type="submission" date="2021-04" db="EMBL/GenBank/DDBJ databases">
        <authorList>
            <person name="Gilroy R."/>
        </authorList>
    </citation>
    <scope>NUCLEOTIDE SEQUENCE</scope>
    <source>
        <strain evidence="3">CHK186-1790</strain>
    </source>
</reference>
<accession>A0A9D2P0H4</accession>
<feature type="chain" id="PRO_5039527604" evidence="1">
    <location>
        <begin position="26"/>
        <end position="553"/>
    </location>
</feature>
<evidence type="ECO:0000256" key="1">
    <source>
        <dbReference type="SAM" id="SignalP"/>
    </source>
</evidence>
<dbReference type="InterPro" id="IPR013486">
    <property type="entry name" value="SpoIID/LytB"/>
</dbReference>
<dbReference type="Proteomes" id="UP000823882">
    <property type="component" value="Unassembled WGS sequence"/>
</dbReference>
<reference evidence="3" key="1">
    <citation type="journal article" date="2021" name="PeerJ">
        <title>Extensive microbial diversity within the chicken gut microbiome revealed by metagenomics and culture.</title>
        <authorList>
            <person name="Gilroy R."/>
            <person name="Ravi A."/>
            <person name="Getino M."/>
            <person name="Pursley I."/>
            <person name="Horton D.L."/>
            <person name="Alikhan N.F."/>
            <person name="Baker D."/>
            <person name="Gharbi K."/>
            <person name="Hall N."/>
            <person name="Watson M."/>
            <person name="Adriaenssens E.M."/>
            <person name="Foster-Nyarko E."/>
            <person name="Jarju S."/>
            <person name="Secka A."/>
            <person name="Antonio M."/>
            <person name="Oren A."/>
            <person name="Chaudhuri R.R."/>
            <person name="La Ragione R."/>
            <person name="Hildebrand F."/>
            <person name="Pallen M.J."/>
        </authorList>
    </citation>
    <scope>NUCLEOTIDE SEQUENCE</scope>
    <source>
        <strain evidence="3">CHK186-1790</strain>
    </source>
</reference>
<dbReference type="NCBIfam" id="TIGR02669">
    <property type="entry name" value="SpoIID_LytB"/>
    <property type="match status" value="1"/>
</dbReference>
<feature type="domain" description="Sporulation stage II protein D amidase enhancer LytB N-terminal" evidence="2">
    <location>
        <begin position="229"/>
        <end position="317"/>
    </location>
</feature>